<evidence type="ECO:0000256" key="7">
    <source>
        <dbReference type="RuleBase" id="RU363032"/>
    </source>
</evidence>
<keyword evidence="6 7" id="KW-0472">Membrane</keyword>
<feature type="transmembrane region" description="Helical" evidence="7">
    <location>
        <begin position="54"/>
        <end position="76"/>
    </location>
</feature>
<organism evidence="9 10">
    <name type="scientific">Ferviditalea candida</name>
    <dbReference type="NCBI Taxonomy" id="3108399"/>
    <lineage>
        <taxon>Bacteria</taxon>
        <taxon>Bacillati</taxon>
        <taxon>Bacillota</taxon>
        <taxon>Bacilli</taxon>
        <taxon>Bacillales</taxon>
        <taxon>Paenibacillaceae</taxon>
        <taxon>Ferviditalea</taxon>
    </lineage>
</organism>
<dbReference type="InterPro" id="IPR010065">
    <property type="entry name" value="AA_ABC_transptr_permease_3TM"/>
</dbReference>
<protein>
    <submittedName>
        <fullName evidence="9">Amino acid ABC transporter permease</fullName>
    </submittedName>
</protein>
<dbReference type="PANTHER" id="PTHR30614">
    <property type="entry name" value="MEMBRANE COMPONENT OF AMINO ACID ABC TRANSPORTER"/>
    <property type="match status" value="1"/>
</dbReference>
<comment type="caution">
    <text evidence="9">The sequence shown here is derived from an EMBL/GenBank/DDBJ whole genome shotgun (WGS) entry which is preliminary data.</text>
</comment>
<evidence type="ECO:0000256" key="3">
    <source>
        <dbReference type="ARBA" id="ARBA00022475"/>
    </source>
</evidence>
<gene>
    <name evidence="9" type="ORF">VF724_14665</name>
</gene>
<reference evidence="9" key="1">
    <citation type="submission" date="2023-12" db="EMBL/GenBank/DDBJ databases">
        <title>Fervidustalea candida gen. nov., sp. nov., a novel member of the family Paenibacillaceae isolated from a geothermal area.</title>
        <authorList>
            <person name="Li W.-J."/>
            <person name="Jiao J.-Y."/>
            <person name="Chen Y."/>
        </authorList>
    </citation>
    <scope>NUCLEOTIDE SEQUENCE</scope>
    <source>
        <strain evidence="9">SYSU GA230002</strain>
    </source>
</reference>
<sequence>MVDVSILTKYFDLYMKGLGHVVAASLLAMAGSFVLGTVIAVFRISSLRVLKAIGFVYVEVIRNIPLLLVVYGFYLLPPVFGLTAVDGFTSGTLGLTVYTAAFIAEAVRAGIMSVSKGQSEAARSSGMTYMQAMWHIILPQAIRIVIPPIGNQFLNIVKNSAILGVVAGFDLMYYADIIASDTFVTFSPYLFVGMFYLVLTIPISIGLKVLERRLSHSK</sequence>
<evidence type="ECO:0000256" key="6">
    <source>
        <dbReference type="ARBA" id="ARBA00023136"/>
    </source>
</evidence>
<dbReference type="PANTHER" id="PTHR30614:SF7">
    <property type="entry name" value="GLUTAMINE ABC TRANSPORTER PERMEASE PROTEIN GLNM-RELATED"/>
    <property type="match status" value="1"/>
</dbReference>
<feature type="domain" description="ABC transmembrane type-1" evidence="8">
    <location>
        <begin position="18"/>
        <end position="207"/>
    </location>
</feature>
<dbReference type="InterPro" id="IPR000515">
    <property type="entry name" value="MetI-like"/>
</dbReference>
<evidence type="ECO:0000256" key="4">
    <source>
        <dbReference type="ARBA" id="ARBA00022692"/>
    </source>
</evidence>
<proteinExistence type="inferred from homology"/>
<name>A0ABU5ZP04_9BACL</name>
<dbReference type="RefSeq" id="WP_371755026.1">
    <property type="nucleotide sequence ID" value="NZ_JAYJLD010000024.1"/>
</dbReference>
<dbReference type="InterPro" id="IPR035906">
    <property type="entry name" value="MetI-like_sf"/>
</dbReference>
<evidence type="ECO:0000259" key="8">
    <source>
        <dbReference type="PROSITE" id="PS50928"/>
    </source>
</evidence>
<keyword evidence="2 7" id="KW-0813">Transport</keyword>
<feature type="transmembrane region" description="Helical" evidence="7">
    <location>
        <begin position="189"/>
        <end position="210"/>
    </location>
</feature>
<comment type="subcellular location">
    <subcellularLocation>
        <location evidence="1 7">Cell membrane</location>
        <topology evidence="1 7">Multi-pass membrane protein</topology>
    </subcellularLocation>
</comment>
<dbReference type="Proteomes" id="UP001310386">
    <property type="component" value="Unassembled WGS sequence"/>
</dbReference>
<keyword evidence="4 7" id="KW-0812">Transmembrane</keyword>
<comment type="similarity">
    <text evidence="7">Belongs to the binding-protein-dependent transport system permease family.</text>
</comment>
<keyword evidence="10" id="KW-1185">Reference proteome</keyword>
<keyword evidence="3" id="KW-1003">Cell membrane</keyword>
<evidence type="ECO:0000256" key="2">
    <source>
        <dbReference type="ARBA" id="ARBA00022448"/>
    </source>
</evidence>
<evidence type="ECO:0000256" key="1">
    <source>
        <dbReference type="ARBA" id="ARBA00004651"/>
    </source>
</evidence>
<dbReference type="NCBIfam" id="TIGR01726">
    <property type="entry name" value="HEQRo_perm_3TM"/>
    <property type="match status" value="1"/>
</dbReference>
<evidence type="ECO:0000313" key="9">
    <source>
        <dbReference type="EMBL" id="MEB3102900.1"/>
    </source>
</evidence>
<dbReference type="InterPro" id="IPR043429">
    <property type="entry name" value="ArtM/GltK/GlnP/TcyL/YhdX-like"/>
</dbReference>
<dbReference type="EMBL" id="JAYJLD010000024">
    <property type="protein sequence ID" value="MEB3102900.1"/>
    <property type="molecule type" value="Genomic_DNA"/>
</dbReference>
<feature type="transmembrane region" description="Helical" evidence="7">
    <location>
        <begin position="20"/>
        <end position="42"/>
    </location>
</feature>
<feature type="transmembrane region" description="Helical" evidence="7">
    <location>
        <begin position="88"/>
        <end position="111"/>
    </location>
</feature>
<evidence type="ECO:0000256" key="5">
    <source>
        <dbReference type="ARBA" id="ARBA00022989"/>
    </source>
</evidence>
<evidence type="ECO:0000313" key="10">
    <source>
        <dbReference type="Proteomes" id="UP001310386"/>
    </source>
</evidence>
<dbReference type="Pfam" id="PF00528">
    <property type="entry name" value="BPD_transp_1"/>
    <property type="match status" value="1"/>
</dbReference>
<dbReference type="SUPFAM" id="SSF161098">
    <property type="entry name" value="MetI-like"/>
    <property type="match status" value="1"/>
</dbReference>
<accession>A0ABU5ZP04</accession>
<keyword evidence="5 7" id="KW-1133">Transmembrane helix</keyword>
<dbReference type="CDD" id="cd06261">
    <property type="entry name" value="TM_PBP2"/>
    <property type="match status" value="1"/>
</dbReference>
<dbReference type="Gene3D" id="1.10.3720.10">
    <property type="entry name" value="MetI-like"/>
    <property type="match status" value="1"/>
</dbReference>
<dbReference type="PROSITE" id="PS50928">
    <property type="entry name" value="ABC_TM1"/>
    <property type="match status" value="1"/>
</dbReference>